<proteinExistence type="predicted"/>
<dbReference type="AlphaFoldDB" id="A0AAR5PXP6"/>
<sequence>METYKEDTMLVDDIHFSELNINTSNDKKRSDSESCKSDTSIELRRSTRKRIRPLFNADLIESSNDNAKRMKQQTVNNTVKMTNTSLETIFEEPLDNLVMSKRKLRRFIKFAPQCVSSKVVKRRKKSKTLKTTFRKATKKAAAAADLLLENKLRELENLNA</sequence>
<name>A0AAR5PXP6_DENPD</name>
<dbReference type="EnsemblMetazoa" id="XM_019910206.1">
    <property type="protein sequence ID" value="XP_019765765.1"/>
    <property type="gene ID" value="LOC109541353"/>
</dbReference>
<reference evidence="2" key="1">
    <citation type="journal article" date="2013" name="Genome Biol.">
        <title>Draft genome of the mountain pine beetle, Dendroctonus ponderosae Hopkins, a major forest pest.</title>
        <authorList>
            <person name="Keeling C.I."/>
            <person name="Yuen M.M."/>
            <person name="Liao N.Y."/>
            <person name="Docking T.R."/>
            <person name="Chan S.K."/>
            <person name="Taylor G.A."/>
            <person name="Palmquist D.L."/>
            <person name="Jackman S.D."/>
            <person name="Nguyen A."/>
            <person name="Li M."/>
            <person name="Henderson H."/>
            <person name="Janes J.K."/>
            <person name="Zhao Y."/>
            <person name="Pandoh P."/>
            <person name="Moore R."/>
            <person name="Sperling F.A."/>
            <person name="Huber D.P."/>
            <person name="Birol I."/>
            <person name="Jones S.J."/>
            <person name="Bohlmann J."/>
        </authorList>
    </citation>
    <scope>NUCLEOTIDE SEQUENCE</scope>
</reference>
<keyword evidence="2" id="KW-1185">Reference proteome</keyword>
<evidence type="ECO:0000313" key="2">
    <source>
        <dbReference type="Proteomes" id="UP000019118"/>
    </source>
</evidence>
<protein>
    <recommendedName>
        <fullName evidence="3">Tantalus-like domain-containing protein</fullName>
    </recommendedName>
</protein>
<reference evidence="1" key="2">
    <citation type="submission" date="2024-08" db="UniProtKB">
        <authorList>
            <consortium name="EnsemblMetazoa"/>
        </authorList>
    </citation>
    <scope>IDENTIFICATION</scope>
</reference>
<dbReference type="Proteomes" id="UP000019118">
    <property type="component" value="Unassembled WGS sequence"/>
</dbReference>
<evidence type="ECO:0000313" key="1">
    <source>
        <dbReference type="EnsemblMetazoa" id="XP_019765765.1"/>
    </source>
</evidence>
<organism evidence="1 2">
    <name type="scientific">Dendroctonus ponderosae</name>
    <name type="common">Mountain pine beetle</name>
    <dbReference type="NCBI Taxonomy" id="77166"/>
    <lineage>
        <taxon>Eukaryota</taxon>
        <taxon>Metazoa</taxon>
        <taxon>Ecdysozoa</taxon>
        <taxon>Arthropoda</taxon>
        <taxon>Hexapoda</taxon>
        <taxon>Insecta</taxon>
        <taxon>Pterygota</taxon>
        <taxon>Neoptera</taxon>
        <taxon>Endopterygota</taxon>
        <taxon>Coleoptera</taxon>
        <taxon>Polyphaga</taxon>
        <taxon>Cucujiformia</taxon>
        <taxon>Curculionidae</taxon>
        <taxon>Scolytinae</taxon>
        <taxon>Dendroctonus</taxon>
    </lineage>
</organism>
<evidence type="ECO:0008006" key="3">
    <source>
        <dbReference type="Google" id="ProtNLM"/>
    </source>
</evidence>
<accession>A0AAR5PXP6</accession>